<proteinExistence type="predicted"/>
<evidence type="ECO:0000256" key="1">
    <source>
        <dbReference type="SAM" id="MobiDB-lite"/>
    </source>
</evidence>
<organism evidence="3">
    <name type="scientific">Aspergillus arachidicola</name>
    <dbReference type="NCBI Taxonomy" id="656916"/>
    <lineage>
        <taxon>Eukaryota</taxon>
        <taxon>Fungi</taxon>
        <taxon>Dikarya</taxon>
        <taxon>Ascomycota</taxon>
        <taxon>Pezizomycotina</taxon>
        <taxon>Eurotiomycetes</taxon>
        <taxon>Eurotiomycetidae</taxon>
        <taxon>Eurotiales</taxon>
        <taxon>Aspergillaceae</taxon>
        <taxon>Aspergillus</taxon>
        <taxon>Aspergillus subgen. Circumdati</taxon>
    </lineage>
</organism>
<dbReference type="EMBL" id="ML737237">
    <property type="protein sequence ID" value="KAE8334945.1"/>
    <property type="molecule type" value="Genomic_DNA"/>
</dbReference>
<keyword evidence="2" id="KW-1133">Transmembrane helix</keyword>
<sequence length="74" mass="8848">MVENEENCKTKDRVKVTRKSLRRKTVEKVPLRGFILCWLFFVFLFKFFFSFFSFSDSSPTHSGTIQRTSDRSKQ</sequence>
<accession>A0A5N6XNX8</accession>
<gene>
    <name evidence="3" type="ORF">BDV24DRAFT_144773</name>
</gene>
<protein>
    <submittedName>
        <fullName evidence="3">Uncharacterized protein</fullName>
    </submittedName>
</protein>
<keyword evidence="2" id="KW-0812">Transmembrane</keyword>
<dbReference type="Proteomes" id="UP000325558">
    <property type="component" value="Unassembled WGS sequence"/>
</dbReference>
<name>A0A5N6XNX8_9EURO</name>
<feature type="transmembrane region" description="Helical" evidence="2">
    <location>
        <begin position="29"/>
        <end position="52"/>
    </location>
</feature>
<evidence type="ECO:0000256" key="2">
    <source>
        <dbReference type="SAM" id="Phobius"/>
    </source>
</evidence>
<reference evidence="3" key="1">
    <citation type="submission" date="2019-04" db="EMBL/GenBank/DDBJ databases">
        <title>Friends and foes A comparative genomics study of 23 Aspergillus species from section Flavi.</title>
        <authorList>
            <consortium name="DOE Joint Genome Institute"/>
            <person name="Kjaerbolling I."/>
            <person name="Vesth T."/>
            <person name="Frisvad J.C."/>
            <person name="Nybo J.L."/>
            <person name="Theobald S."/>
            <person name="Kildgaard S."/>
            <person name="Isbrandt T."/>
            <person name="Kuo A."/>
            <person name="Sato A."/>
            <person name="Lyhne E.K."/>
            <person name="Kogle M.E."/>
            <person name="Wiebenga A."/>
            <person name="Kun R.S."/>
            <person name="Lubbers R.J."/>
            <person name="Makela M.R."/>
            <person name="Barry K."/>
            <person name="Chovatia M."/>
            <person name="Clum A."/>
            <person name="Daum C."/>
            <person name="Haridas S."/>
            <person name="He G."/>
            <person name="LaButti K."/>
            <person name="Lipzen A."/>
            <person name="Mondo S."/>
            <person name="Riley R."/>
            <person name="Salamov A."/>
            <person name="Simmons B.A."/>
            <person name="Magnuson J.K."/>
            <person name="Henrissat B."/>
            <person name="Mortensen U.H."/>
            <person name="Larsen T.O."/>
            <person name="Devries R.P."/>
            <person name="Grigoriev I.V."/>
            <person name="Machida M."/>
            <person name="Baker S.E."/>
            <person name="Andersen M.R."/>
        </authorList>
    </citation>
    <scope>NUCLEOTIDE SEQUENCE</scope>
    <source>
        <strain evidence="3">CBS 117612</strain>
    </source>
</reference>
<evidence type="ECO:0000313" key="3">
    <source>
        <dbReference type="EMBL" id="KAE8334945.1"/>
    </source>
</evidence>
<keyword evidence="2" id="KW-0472">Membrane</keyword>
<dbReference type="AlphaFoldDB" id="A0A5N6XNX8"/>
<feature type="region of interest" description="Disordered" evidence="1">
    <location>
        <begin position="55"/>
        <end position="74"/>
    </location>
</feature>